<sequence length="678" mass="75548">MAMRMVAGWMLPLVTSLLVMPVHGEDLTALSLEELLDVEVTSVGKKSQALADAAAAVFVIGAEDIRRSGATALPELLRMVPGLQVSRLDANKWAVSARGFNGRFANKLLVLIDGRTLYTPSFSGVYWEQQNPLLEDIERIEVIRGPGATLWGANAVNGVINIITRSAENTLGGLASLGAGSEQRAMAALRYGAEVAPDTFARLYAKYQDHDALITLDGDGGRDDWDSGQGGFRVDSRFADGNRLTVQGDLYRSNLRQQLNVPAPEVLPERYVAVDDRLQASGANFLARWERALSVSSQVSLQLYYDHVERDEYYVSQRHDILDVEFQHRVMLGARHDLVWGLGYRHVADDFSGGVLVDLDPDAESRELWNGFLQDEIDLVPGRLHLTLGSKFEHNDYTGFELQPNIRLLWHATDRSSVWGSVSRAVRTPSRAERSAEVWARVIESGLPGSWPQSLVFATAGDDDFVSESLIAYELGWRLAPSSRLNLDLTLFYNDYDDLRSSGDAVLQTGADGDALYFSLPFDNQASGSGYGVELAAEWQLREWWRLALAYGYLEVELEVPESSLDRSNETLARADPRQQFSLRSLMNPREDVDLDLWLRYVDSSYPPFDIGRFSDSRIPAYWELDVRLAWRPRAGLELALVGQNLLSPAHPEGYPEAFAALPLEVQRGVYASVRLEF</sequence>
<dbReference type="AlphaFoldDB" id="A0A4R4AGS8"/>
<dbReference type="InterPro" id="IPR012910">
    <property type="entry name" value="Plug_dom"/>
</dbReference>
<evidence type="ECO:0000256" key="12">
    <source>
        <dbReference type="RuleBase" id="RU003357"/>
    </source>
</evidence>
<evidence type="ECO:0000256" key="4">
    <source>
        <dbReference type="ARBA" id="ARBA00022452"/>
    </source>
</evidence>
<dbReference type="GO" id="GO:0044718">
    <property type="term" value="P:siderophore transmembrane transport"/>
    <property type="evidence" value="ECO:0007669"/>
    <property type="project" value="TreeGrafter"/>
</dbReference>
<evidence type="ECO:0000256" key="8">
    <source>
        <dbReference type="ARBA" id="ARBA00023136"/>
    </source>
</evidence>
<dbReference type="PANTHER" id="PTHR30069:SF29">
    <property type="entry name" value="HEMOGLOBIN AND HEMOGLOBIN-HAPTOGLOBIN-BINDING PROTEIN 1-RELATED"/>
    <property type="match status" value="1"/>
</dbReference>
<dbReference type="Proteomes" id="UP000295247">
    <property type="component" value="Unassembled WGS sequence"/>
</dbReference>
<evidence type="ECO:0000256" key="1">
    <source>
        <dbReference type="ARBA" id="ARBA00004571"/>
    </source>
</evidence>
<evidence type="ECO:0000259" key="14">
    <source>
        <dbReference type="Pfam" id="PF07715"/>
    </source>
</evidence>
<evidence type="ECO:0000256" key="6">
    <source>
        <dbReference type="ARBA" id="ARBA00022729"/>
    </source>
</evidence>
<dbReference type="Gene3D" id="2.40.170.20">
    <property type="entry name" value="TonB-dependent receptor, beta-barrel domain"/>
    <property type="match status" value="1"/>
</dbReference>
<protein>
    <submittedName>
        <fullName evidence="15">Iron complex outermembrane receptor protein</fullName>
    </submittedName>
</protein>
<accession>A0A4R4AGS8</accession>
<proteinExistence type="inferred from homology"/>
<dbReference type="InterPro" id="IPR036942">
    <property type="entry name" value="Beta-barrel_TonB_sf"/>
</dbReference>
<keyword evidence="3 11" id="KW-0813">Transport</keyword>
<comment type="subcellular location">
    <subcellularLocation>
        <location evidence="1 11">Cell outer membrane</location>
        <topology evidence="1 11">Multi-pass membrane protein</topology>
    </subcellularLocation>
</comment>
<dbReference type="PANTHER" id="PTHR30069">
    <property type="entry name" value="TONB-DEPENDENT OUTER MEMBRANE RECEPTOR"/>
    <property type="match status" value="1"/>
</dbReference>
<keyword evidence="7 12" id="KW-0798">TonB box</keyword>
<evidence type="ECO:0000256" key="7">
    <source>
        <dbReference type="ARBA" id="ARBA00023077"/>
    </source>
</evidence>
<keyword evidence="10 11" id="KW-0998">Cell outer membrane</keyword>
<evidence type="ECO:0000256" key="3">
    <source>
        <dbReference type="ARBA" id="ARBA00022448"/>
    </source>
</evidence>
<keyword evidence="6" id="KW-0732">Signal</keyword>
<evidence type="ECO:0000256" key="11">
    <source>
        <dbReference type="PROSITE-ProRule" id="PRU01360"/>
    </source>
</evidence>
<comment type="similarity">
    <text evidence="2">Belongs to the TonB-dependent receptor family. Hemoglobin/haptoglobin binding protein subfamily.</text>
</comment>
<feature type="domain" description="TonB-dependent receptor-like beta-barrel" evidence="13">
    <location>
        <begin position="212"/>
        <end position="646"/>
    </location>
</feature>
<reference evidence="15 16" key="1">
    <citation type="submission" date="2019-03" db="EMBL/GenBank/DDBJ databases">
        <title>Genomic Encyclopedia of Type Strains, Phase IV (KMG-IV): sequencing the most valuable type-strain genomes for metagenomic binning, comparative biology and taxonomic classification.</title>
        <authorList>
            <person name="Goeker M."/>
        </authorList>
    </citation>
    <scope>NUCLEOTIDE SEQUENCE [LARGE SCALE GENOMIC DNA]</scope>
    <source>
        <strain evidence="15 16">DSM 203</strain>
    </source>
</reference>
<dbReference type="SUPFAM" id="SSF56935">
    <property type="entry name" value="Porins"/>
    <property type="match status" value="1"/>
</dbReference>
<dbReference type="GO" id="GO:0009279">
    <property type="term" value="C:cell outer membrane"/>
    <property type="evidence" value="ECO:0007669"/>
    <property type="project" value="UniProtKB-SubCell"/>
</dbReference>
<keyword evidence="5 11" id="KW-0812">Transmembrane</keyword>
<comment type="caution">
    <text evidence="15">The sequence shown here is derived from an EMBL/GenBank/DDBJ whole genome shotgun (WGS) entry which is preliminary data.</text>
</comment>
<evidence type="ECO:0000259" key="13">
    <source>
        <dbReference type="Pfam" id="PF00593"/>
    </source>
</evidence>
<keyword evidence="8 11" id="KW-0472">Membrane</keyword>
<evidence type="ECO:0000256" key="5">
    <source>
        <dbReference type="ARBA" id="ARBA00022692"/>
    </source>
</evidence>
<evidence type="ECO:0000313" key="15">
    <source>
        <dbReference type="EMBL" id="TCW38482.1"/>
    </source>
</evidence>
<dbReference type="EMBL" id="SMDC01000002">
    <property type="protein sequence ID" value="TCW38482.1"/>
    <property type="molecule type" value="Genomic_DNA"/>
</dbReference>
<dbReference type="Gene3D" id="2.170.130.10">
    <property type="entry name" value="TonB-dependent receptor, plug domain"/>
    <property type="match status" value="1"/>
</dbReference>
<dbReference type="Pfam" id="PF07715">
    <property type="entry name" value="Plug"/>
    <property type="match status" value="1"/>
</dbReference>
<evidence type="ECO:0000313" key="16">
    <source>
        <dbReference type="Proteomes" id="UP000295247"/>
    </source>
</evidence>
<keyword evidence="9 15" id="KW-0675">Receptor</keyword>
<dbReference type="InterPro" id="IPR037066">
    <property type="entry name" value="Plug_dom_sf"/>
</dbReference>
<dbReference type="InterPro" id="IPR000531">
    <property type="entry name" value="Beta-barrel_TonB"/>
</dbReference>
<feature type="domain" description="TonB-dependent receptor plug" evidence="14">
    <location>
        <begin position="51"/>
        <end position="159"/>
    </location>
</feature>
<dbReference type="GO" id="GO:0015344">
    <property type="term" value="F:siderophore uptake transmembrane transporter activity"/>
    <property type="evidence" value="ECO:0007669"/>
    <property type="project" value="TreeGrafter"/>
</dbReference>
<gene>
    <name evidence="15" type="ORF">EDC29_102377</name>
</gene>
<evidence type="ECO:0000256" key="10">
    <source>
        <dbReference type="ARBA" id="ARBA00023237"/>
    </source>
</evidence>
<organism evidence="15 16">
    <name type="scientific">Marichromatium gracile</name>
    <name type="common">Chromatium gracile</name>
    <dbReference type="NCBI Taxonomy" id="1048"/>
    <lineage>
        <taxon>Bacteria</taxon>
        <taxon>Pseudomonadati</taxon>
        <taxon>Pseudomonadota</taxon>
        <taxon>Gammaproteobacteria</taxon>
        <taxon>Chromatiales</taxon>
        <taxon>Chromatiaceae</taxon>
        <taxon>Marichromatium</taxon>
    </lineage>
</organism>
<dbReference type="PROSITE" id="PS52016">
    <property type="entry name" value="TONB_DEPENDENT_REC_3"/>
    <property type="match status" value="1"/>
</dbReference>
<name>A0A4R4AGS8_MARGR</name>
<dbReference type="InterPro" id="IPR039426">
    <property type="entry name" value="TonB-dep_rcpt-like"/>
</dbReference>
<evidence type="ECO:0000256" key="9">
    <source>
        <dbReference type="ARBA" id="ARBA00023170"/>
    </source>
</evidence>
<evidence type="ECO:0000256" key="2">
    <source>
        <dbReference type="ARBA" id="ARBA00008143"/>
    </source>
</evidence>
<keyword evidence="4 11" id="KW-1134">Transmembrane beta strand</keyword>
<dbReference type="Pfam" id="PF00593">
    <property type="entry name" value="TonB_dep_Rec_b-barrel"/>
    <property type="match status" value="1"/>
</dbReference>